<proteinExistence type="predicted"/>
<feature type="compositionally biased region" description="Low complexity" evidence="2">
    <location>
        <begin position="393"/>
        <end position="412"/>
    </location>
</feature>
<feature type="compositionally biased region" description="Polar residues" evidence="2">
    <location>
        <begin position="379"/>
        <end position="392"/>
    </location>
</feature>
<sequence>MSDTVGGLLKTLMRLLVARGVKLAKRIWGSGYSNFLLVLAAAGPYVWRAYWFLHDNWGLILEGTVRGSKVLQALSYIVSFFTGLFRKKKQDKDTVELEASVMFREPESIVQGSIEQPSEHRDWELMVLNSDEQATGKAVRIFEALVMPSHVFHAAGKVVLIRSANGKDQYKLDISMHFRYDLESDVIGMSLTAVEWSKLGAKKTNIGVFTTSVMATITGVRGKGTSGRLTSPRGINFGNVRYDATTTNGYSGASYCNGGHAMAMHMSGNPNMGIAMDYLRALVKFYMMSNLEGSDRDTSLDFANREFYDDDGEIKDGVSAQIYGYDDIRIKYQGQYHILDKNALRDKLGKKKYDALTYADREAVFHLSPSCGALKKSTQESVQQAKPGTSGIQSSSQPLQKLQGQSSQSLSKTQQTRIKWLASKSTEEINALIALAKESQV</sequence>
<evidence type="ECO:0000256" key="1">
    <source>
        <dbReference type="ARBA" id="ARBA00022801"/>
    </source>
</evidence>
<dbReference type="Gene3D" id="2.40.10.10">
    <property type="entry name" value="Trypsin-like serine proteases"/>
    <property type="match status" value="2"/>
</dbReference>
<dbReference type="GO" id="GO:0016787">
    <property type="term" value="F:hydrolase activity"/>
    <property type="evidence" value="ECO:0007669"/>
    <property type="project" value="UniProtKB-KW"/>
</dbReference>
<reference evidence="3" key="1">
    <citation type="submission" date="2021-06" db="EMBL/GenBank/DDBJ databases">
        <title>Viral sequences from lizard feces in the Qinghai-Tibetan Plateau, China.</title>
        <authorList>
            <person name="Lu J."/>
            <person name="Shen Q."/>
            <person name="Zhang W."/>
        </authorList>
    </citation>
    <scope>NUCLEOTIDE SEQUENCE</scope>
    <source>
        <strain evidence="3">2PE-RDRP-15</strain>
    </source>
</reference>
<protein>
    <submittedName>
        <fullName evidence="3">Uncharacterized protein</fullName>
    </submittedName>
</protein>
<evidence type="ECO:0000313" key="3">
    <source>
        <dbReference type="EMBL" id="UCS96366.1"/>
    </source>
</evidence>
<organism evidence="3">
    <name type="scientific">Riboviria sp</name>
    <dbReference type="NCBI Taxonomy" id="2585031"/>
    <lineage>
        <taxon>Viruses</taxon>
        <taxon>Riboviria</taxon>
    </lineage>
</organism>
<dbReference type="SUPFAM" id="SSF50494">
    <property type="entry name" value="Trypsin-like serine proteases"/>
    <property type="match status" value="1"/>
</dbReference>
<name>A0A8K1JFV2_9VIRU</name>
<dbReference type="InterPro" id="IPR043504">
    <property type="entry name" value="Peptidase_S1_PA_chymotrypsin"/>
</dbReference>
<accession>A0A8K1JFV2</accession>
<dbReference type="EMBL" id="MZ375179">
    <property type="protein sequence ID" value="UCS96366.1"/>
    <property type="molecule type" value="Genomic_RNA"/>
</dbReference>
<evidence type="ECO:0000256" key="2">
    <source>
        <dbReference type="SAM" id="MobiDB-lite"/>
    </source>
</evidence>
<feature type="region of interest" description="Disordered" evidence="2">
    <location>
        <begin position="376"/>
        <end position="412"/>
    </location>
</feature>
<dbReference type="InterPro" id="IPR009003">
    <property type="entry name" value="Peptidase_S1_PA"/>
</dbReference>
<keyword evidence="1" id="KW-0378">Hydrolase</keyword>